<gene>
    <name evidence="1" type="ORF">LJCM1025_00950</name>
</gene>
<evidence type="ECO:0000313" key="1">
    <source>
        <dbReference type="EMBL" id="GBA94419.1"/>
    </source>
</evidence>
<comment type="caution">
    <text evidence="1">The sequence shown here is derived from an EMBL/GenBank/DDBJ whole genome shotgun (WGS) entry which is preliminary data.</text>
</comment>
<organism evidence="1 2">
    <name type="scientific">Lactobacillus gasseri</name>
    <dbReference type="NCBI Taxonomy" id="1596"/>
    <lineage>
        <taxon>Bacteria</taxon>
        <taxon>Bacillati</taxon>
        <taxon>Bacillota</taxon>
        <taxon>Bacilli</taxon>
        <taxon>Lactobacillales</taxon>
        <taxon>Lactobacillaceae</taxon>
        <taxon>Lactobacillus</taxon>
    </lineage>
</organism>
<evidence type="ECO:0000313" key="2">
    <source>
        <dbReference type="Proteomes" id="UP000250668"/>
    </source>
</evidence>
<dbReference type="RefSeq" id="WP_095669899.1">
    <property type="nucleotide sequence ID" value="NZ_BEXJ01000001.1"/>
</dbReference>
<proteinExistence type="predicted"/>
<reference evidence="1 2" key="1">
    <citation type="journal article" date="2018" name="Int. J. Syst. Evol. Microbiol.">
        <title>Lactobacillus paragasseri sp. nov., a sister taxon of Lactobacillus gasseri, based on whole-genome sequence analyses.</title>
        <authorList>
            <person name="Tanizawa Y."/>
            <person name="Tada I."/>
            <person name="Kobayashi H."/>
            <person name="Endo A."/>
            <person name="Maeno S."/>
            <person name="Toyoda A."/>
            <person name="Arita M."/>
            <person name="Nakamura Y."/>
            <person name="Sakamoto M."/>
            <person name="Ohkuma M."/>
            <person name="Tohno M."/>
        </authorList>
    </citation>
    <scope>NUCLEOTIDE SEQUENCE [LARGE SCALE GENOMIC DNA]</scope>
    <source>
        <strain evidence="1 2">JCM 1025</strain>
    </source>
</reference>
<dbReference type="Proteomes" id="UP000250668">
    <property type="component" value="Unassembled WGS sequence"/>
</dbReference>
<dbReference type="EMBL" id="BEXJ01000001">
    <property type="protein sequence ID" value="GBA94419.1"/>
    <property type="molecule type" value="Genomic_DNA"/>
</dbReference>
<name>A0AB33ZRZ7_LACGS</name>
<protein>
    <recommendedName>
        <fullName evidence="3">Bacteriocin</fullName>
    </recommendedName>
</protein>
<dbReference type="GO" id="GO:0042742">
    <property type="term" value="P:defense response to bacterium"/>
    <property type="evidence" value="ECO:0007669"/>
    <property type="project" value="InterPro"/>
</dbReference>
<dbReference type="AlphaFoldDB" id="A0AB33ZRZ7"/>
<accession>A0AB33ZRZ7</accession>
<sequence>MQKLSSLELKKIAGGGRRQIVGQCAKNIGFGAAIGAAAGSVKGVAFGLEIGAVGGAVLGANMGAIKGAITCGGMVIGRR</sequence>
<evidence type="ECO:0008006" key="3">
    <source>
        <dbReference type="Google" id="ProtNLM"/>
    </source>
</evidence>